<feature type="region of interest" description="Disordered" evidence="8">
    <location>
        <begin position="439"/>
        <end position="465"/>
    </location>
</feature>
<dbReference type="GO" id="GO:0009279">
    <property type="term" value="C:cell outer membrane"/>
    <property type="evidence" value="ECO:0007669"/>
    <property type="project" value="UniProtKB-SubCell"/>
</dbReference>
<dbReference type="OrthoDB" id="9789368at2"/>
<dbReference type="Pfam" id="PF02321">
    <property type="entry name" value="OEP"/>
    <property type="match status" value="2"/>
</dbReference>
<evidence type="ECO:0000256" key="1">
    <source>
        <dbReference type="ARBA" id="ARBA00004442"/>
    </source>
</evidence>
<dbReference type="GO" id="GO:0015288">
    <property type="term" value="F:porin activity"/>
    <property type="evidence" value="ECO:0007669"/>
    <property type="project" value="TreeGrafter"/>
</dbReference>
<evidence type="ECO:0000256" key="2">
    <source>
        <dbReference type="ARBA" id="ARBA00007613"/>
    </source>
</evidence>
<dbReference type="InterPro" id="IPR051906">
    <property type="entry name" value="TolC-like"/>
</dbReference>
<keyword evidence="9" id="KW-0732">Signal</keyword>
<dbReference type="PANTHER" id="PTHR30026">
    <property type="entry name" value="OUTER MEMBRANE PROTEIN TOLC"/>
    <property type="match status" value="1"/>
</dbReference>
<evidence type="ECO:0000256" key="6">
    <source>
        <dbReference type="ARBA" id="ARBA00023136"/>
    </source>
</evidence>
<comment type="similarity">
    <text evidence="2">Belongs to the outer membrane factor (OMF) (TC 1.B.17) family.</text>
</comment>
<comment type="subcellular location">
    <subcellularLocation>
        <location evidence="1">Cell outer membrane</location>
    </subcellularLocation>
</comment>
<evidence type="ECO:0000256" key="7">
    <source>
        <dbReference type="ARBA" id="ARBA00023237"/>
    </source>
</evidence>
<proteinExistence type="inferred from homology"/>
<dbReference type="EMBL" id="QDDR01000002">
    <property type="protein sequence ID" value="PVE48360.1"/>
    <property type="molecule type" value="Genomic_DNA"/>
</dbReference>
<evidence type="ECO:0000256" key="8">
    <source>
        <dbReference type="SAM" id="MobiDB-lite"/>
    </source>
</evidence>
<dbReference type="GO" id="GO:0015562">
    <property type="term" value="F:efflux transmembrane transporter activity"/>
    <property type="evidence" value="ECO:0007669"/>
    <property type="project" value="InterPro"/>
</dbReference>
<evidence type="ECO:0000256" key="9">
    <source>
        <dbReference type="SAM" id="SignalP"/>
    </source>
</evidence>
<evidence type="ECO:0000256" key="3">
    <source>
        <dbReference type="ARBA" id="ARBA00022448"/>
    </source>
</evidence>
<reference evidence="10 11" key="1">
    <citation type="journal article" date="2011" name="Syst. Appl. Microbiol.">
        <title>Defluviimonas denitrificans gen. nov., sp. nov., and Pararhodobacter aggregans gen. nov., sp. nov., non-phototrophic Rhodobacteraceae from the biofilter of a marine aquaculture.</title>
        <authorList>
            <person name="Foesel B.U."/>
            <person name="Drake H.L."/>
            <person name="Schramm A."/>
        </authorList>
    </citation>
    <scope>NUCLEOTIDE SEQUENCE [LARGE SCALE GENOMIC DNA]</scope>
    <source>
        <strain evidence="10 11">D1-19</strain>
    </source>
</reference>
<dbReference type="Proteomes" id="UP000244810">
    <property type="component" value="Unassembled WGS sequence"/>
</dbReference>
<keyword evidence="6" id="KW-0472">Membrane</keyword>
<dbReference type="InterPro" id="IPR003423">
    <property type="entry name" value="OMP_efflux"/>
</dbReference>
<sequence length="465" mass="49529">MSVRIRIRAALSASALALALAAPASADSLADALVAAYRNSNLLEQNRALLRAADEDVQQAISALYPVVSFATTALSTASGTPDYRLSFGITASIPVYDFGRNRRAIDMTHEMVLSTRSALVVIEQNVLLNAVSSYMGLYTNLQTLQLQRNNVGVISEQLRAARERFELGDSTRTDVALAEARLAASRSALAAAQGDVAISREQYNLAVGQYPAELAAPPRLPRLPSSLEEAQDIARRNHPAITQAQHEVAAADISTEIAGLERRGTVTGSVGLSADITRARPLPETRDSDVSASVTYQVPLFNAGRLRSVERQGIARAQSRRSALHQTVAIVQQSVAASWAQLQIARATLSAGDLQISAAQSAYDAVRAEAELGSRTTLDVLDAEQELLDARSSRILAAANVQLAAYSLLESMGQLTVSALNLGIPTYDVEAYSATLPHATQGRTPSPQGAALDRIMGRHRNSAP</sequence>
<feature type="chain" id="PRO_5015408675" evidence="9">
    <location>
        <begin position="27"/>
        <end position="465"/>
    </location>
</feature>
<dbReference type="SUPFAM" id="SSF56954">
    <property type="entry name" value="Outer membrane efflux proteins (OEP)"/>
    <property type="match status" value="1"/>
</dbReference>
<keyword evidence="7" id="KW-0998">Cell outer membrane</keyword>
<keyword evidence="3" id="KW-0813">Transport</keyword>
<accession>A0A2T7UUC4</accession>
<comment type="caution">
    <text evidence="10">The sequence shown here is derived from an EMBL/GenBank/DDBJ whole genome shotgun (WGS) entry which is preliminary data.</text>
</comment>
<gene>
    <name evidence="10" type="ORF">DDE23_04620</name>
</gene>
<evidence type="ECO:0000313" key="11">
    <source>
        <dbReference type="Proteomes" id="UP000244810"/>
    </source>
</evidence>
<dbReference type="AlphaFoldDB" id="A0A2T7UUC4"/>
<evidence type="ECO:0000256" key="5">
    <source>
        <dbReference type="ARBA" id="ARBA00022692"/>
    </source>
</evidence>
<protein>
    <submittedName>
        <fullName evidence="10">Transporter</fullName>
    </submittedName>
</protein>
<keyword evidence="11" id="KW-1185">Reference proteome</keyword>
<evidence type="ECO:0000313" key="10">
    <source>
        <dbReference type="EMBL" id="PVE48360.1"/>
    </source>
</evidence>
<dbReference type="RefSeq" id="WP_107750753.1">
    <property type="nucleotide sequence ID" value="NZ_QBKF01000002.1"/>
</dbReference>
<dbReference type="GO" id="GO:1990281">
    <property type="term" value="C:efflux pump complex"/>
    <property type="evidence" value="ECO:0007669"/>
    <property type="project" value="TreeGrafter"/>
</dbReference>
<name>A0A2T7UUC4_9RHOB</name>
<evidence type="ECO:0000256" key="4">
    <source>
        <dbReference type="ARBA" id="ARBA00022452"/>
    </source>
</evidence>
<keyword evidence="5" id="KW-0812">Transmembrane</keyword>
<dbReference type="PANTHER" id="PTHR30026:SF22">
    <property type="entry name" value="OUTER MEMBRANE EFFLUX PROTEIN"/>
    <property type="match status" value="1"/>
</dbReference>
<feature type="signal peptide" evidence="9">
    <location>
        <begin position="1"/>
        <end position="26"/>
    </location>
</feature>
<organism evidence="10 11">
    <name type="scientific">Pararhodobacter aggregans</name>
    <dbReference type="NCBI Taxonomy" id="404875"/>
    <lineage>
        <taxon>Bacteria</taxon>
        <taxon>Pseudomonadati</taxon>
        <taxon>Pseudomonadota</taxon>
        <taxon>Alphaproteobacteria</taxon>
        <taxon>Rhodobacterales</taxon>
        <taxon>Paracoccaceae</taxon>
        <taxon>Pararhodobacter</taxon>
    </lineage>
</organism>
<keyword evidence="4" id="KW-1134">Transmembrane beta strand</keyword>
<dbReference type="Gene3D" id="1.20.1600.10">
    <property type="entry name" value="Outer membrane efflux proteins (OEP)"/>
    <property type="match status" value="1"/>
</dbReference>